<dbReference type="GO" id="GO:0009820">
    <property type="term" value="P:alkaloid metabolic process"/>
    <property type="evidence" value="ECO:0007669"/>
    <property type="project" value="InterPro"/>
</dbReference>
<name>A0A1H9K4M7_9PSEU</name>
<dbReference type="SFLD" id="SFLDS00036">
    <property type="entry name" value="Aromatic_Prenyltransferase"/>
    <property type="match status" value="1"/>
</dbReference>
<gene>
    <name evidence="2" type="ORF">SAMN04487818_10128</name>
</gene>
<dbReference type="STRING" id="155974.SAMN04487818_10128"/>
<keyword evidence="1 2" id="KW-0808">Transferase</keyword>
<dbReference type="InterPro" id="IPR033964">
    <property type="entry name" value="ABBA"/>
</dbReference>
<dbReference type="InterPro" id="IPR017795">
    <property type="entry name" value="ABBA_NscD-like"/>
</dbReference>
<dbReference type="SFLD" id="SFLDG01162">
    <property type="entry name" value="I"/>
    <property type="match status" value="1"/>
</dbReference>
<dbReference type="AlphaFoldDB" id="A0A1H9K4M7"/>
<evidence type="ECO:0000256" key="1">
    <source>
        <dbReference type="ARBA" id="ARBA00022679"/>
    </source>
</evidence>
<keyword evidence="3" id="KW-1185">Reference proteome</keyword>
<proteinExistence type="predicted"/>
<reference evidence="3" key="1">
    <citation type="submission" date="2016-10" db="EMBL/GenBank/DDBJ databases">
        <authorList>
            <person name="Varghese N."/>
            <person name="Submissions S."/>
        </authorList>
    </citation>
    <scope>NUCLEOTIDE SEQUENCE [LARGE SCALE GENOMIC DNA]</scope>
    <source>
        <strain evidence="3">DSM 44260</strain>
    </source>
</reference>
<evidence type="ECO:0000313" key="2">
    <source>
        <dbReference type="EMBL" id="SEQ94151.1"/>
    </source>
</evidence>
<organism evidence="2 3">
    <name type="scientific">Actinokineospora terrae</name>
    <dbReference type="NCBI Taxonomy" id="155974"/>
    <lineage>
        <taxon>Bacteria</taxon>
        <taxon>Bacillati</taxon>
        <taxon>Actinomycetota</taxon>
        <taxon>Actinomycetes</taxon>
        <taxon>Pseudonocardiales</taxon>
        <taxon>Pseudonocardiaceae</taxon>
        <taxon>Actinokineospora</taxon>
    </lineage>
</organism>
<dbReference type="PANTHER" id="PTHR40627:SF4">
    <property type="entry name" value="PRENYLTRANSFERASE ASQH1-RELATED"/>
    <property type="match status" value="1"/>
</dbReference>
<dbReference type="PANTHER" id="PTHR40627">
    <property type="entry name" value="INDOLE PRENYLTRANSFERASE TDIB-RELATED"/>
    <property type="match status" value="1"/>
</dbReference>
<protein>
    <submittedName>
        <fullName evidence="2">Aromatic prenyltransferase, DMATS type</fullName>
    </submittedName>
</protein>
<evidence type="ECO:0000313" key="3">
    <source>
        <dbReference type="Proteomes" id="UP000199051"/>
    </source>
</evidence>
<dbReference type="GO" id="GO:0016765">
    <property type="term" value="F:transferase activity, transferring alkyl or aryl (other than methyl) groups"/>
    <property type="evidence" value="ECO:0007669"/>
    <property type="project" value="InterPro"/>
</dbReference>
<sequence>MRITRSRAVTLNEHTGAQVRRLCAVLGLAEQADEVAAVLADIIGPAGARALDEPPLWRSDVADDHTPVEYSVAFEQDGSHTLRLLVESVARRPGPSANLDAALSCLDRLAERYPLALDRFDAVRGLFLPDEPRGVFSLWFSIVVTRARVAVKVYLNPEVHGQAAAPGLVAAGLDRLGLTAAWPDLSSHAPRPTSTLDRFSFFAIDLDDSPRSRVKVYQSHFRAGLRELAHLAAACPLTDQDVLADFESTIGGLDSYDGRPLVTSYIYLAGQREPSGFSVYLPVRDYVPDDAVALTRTKTLLSGHGFDAAVLDRAIAAVTNRPLESGVGLIAHVSLRMGRPRPGITVYLSAEAYAVAAPGGVAAGAA</sequence>
<dbReference type="Pfam" id="PF11991">
    <property type="entry name" value="Trp_DMAT"/>
    <property type="match status" value="1"/>
</dbReference>
<accession>A0A1H9K4M7</accession>
<dbReference type="Proteomes" id="UP000199051">
    <property type="component" value="Unassembled WGS sequence"/>
</dbReference>
<dbReference type="EMBL" id="FOGI01000001">
    <property type="protein sequence ID" value="SEQ94151.1"/>
    <property type="molecule type" value="Genomic_DNA"/>
</dbReference>